<proteinExistence type="predicted"/>
<dbReference type="Proteomes" id="UP001396898">
    <property type="component" value="Unassembled WGS sequence"/>
</dbReference>
<sequence length="368" mass="42038">MGSHTSSHDTLDDTAQDVVQRADAAETSFALMRLPPELRNEIWAFALPTDRVLLACIEYDALRPLPIPVLAWVCRESRDIALRHGRYYSLGRIRDPSQRRWTWFSPDLDRVMLSFANRQNAKFLCGWSGTLALDVRHVLVQDTYTYDHQWNQLSEVLLRAWSRQLGLQPADIALYPNVRSIGVIKSGVFIEKGSDWHRWDETKNFSATGITRRVRPHEPTGTRPGQPAVCSCCEGPEKPPENRHWLPDLARPYSSKSLWRMLRLWFEMQNSLRTPHTAPSDAPMDIAWVTQTKRRAPHVYPAEMTGYGDRHLRATPGPRCMQMRGVTYNWVKGEDLLERLVGDPGDVDVDQQQVAEPSGPWPLPAVSP</sequence>
<dbReference type="PANTHER" id="PTHR35910:SF6">
    <property type="entry name" value="2EXR DOMAIN-CONTAINING PROTEIN"/>
    <property type="match status" value="1"/>
</dbReference>
<dbReference type="InterPro" id="IPR045518">
    <property type="entry name" value="2EXR"/>
</dbReference>
<feature type="compositionally biased region" description="Pro residues" evidence="1">
    <location>
        <begin position="359"/>
        <end position="368"/>
    </location>
</feature>
<evidence type="ECO:0000259" key="2">
    <source>
        <dbReference type="Pfam" id="PF20150"/>
    </source>
</evidence>
<evidence type="ECO:0000256" key="1">
    <source>
        <dbReference type="SAM" id="MobiDB-lite"/>
    </source>
</evidence>
<comment type="caution">
    <text evidence="3">The sequence shown here is derived from an EMBL/GenBank/DDBJ whole genome shotgun (WGS) entry which is preliminary data.</text>
</comment>
<evidence type="ECO:0000313" key="4">
    <source>
        <dbReference type="Proteomes" id="UP001396898"/>
    </source>
</evidence>
<accession>A0ABR1SVF2</accession>
<keyword evidence="4" id="KW-1185">Reference proteome</keyword>
<feature type="domain" description="2EXR" evidence="2">
    <location>
        <begin position="32"/>
        <end position="110"/>
    </location>
</feature>
<protein>
    <recommendedName>
        <fullName evidence="2">2EXR domain-containing protein</fullName>
    </recommendedName>
</protein>
<evidence type="ECO:0000313" key="3">
    <source>
        <dbReference type="EMBL" id="KAK8037836.1"/>
    </source>
</evidence>
<feature type="region of interest" description="Disordered" evidence="1">
    <location>
        <begin position="343"/>
        <end position="368"/>
    </location>
</feature>
<reference evidence="3 4" key="1">
    <citation type="submission" date="2023-01" db="EMBL/GenBank/DDBJ databases">
        <title>Analysis of 21 Apiospora genomes using comparative genomics revels a genus with tremendous synthesis potential of carbohydrate active enzymes and secondary metabolites.</title>
        <authorList>
            <person name="Sorensen T."/>
        </authorList>
    </citation>
    <scope>NUCLEOTIDE SEQUENCE [LARGE SCALE GENOMIC DNA]</scope>
    <source>
        <strain evidence="3 4">CBS 20057</strain>
    </source>
</reference>
<dbReference type="PANTHER" id="PTHR35910">
    <property type="entry name" value="2EXR DOMAIN-CONTAINING PROTEIN"/>
    <property type="match status" value="1"/>
</dbReference>
<gene>
    <name evidence="3" type="ORF">PG991_001182</name>
</gene>
<name>A0ABR1SVF2_9PEZI</name>
<dbReference type="Pfam" id="PF20150">
    <property type="entry name" value="2EXR"/>
    <property type="match status" value="1"/>
</dbReference>
<organism evidence="3 4">
    <name type="scientific">Apiospora marii</name>
    <dbReference type="NCBI Taxonomy" id="335849"/>
    <lineage>
        <taxon>Eukaryota</taxon>
        <taxon>Fungi</taxon>
        <taxon>Dikarya</taxon>
        <taxon>Ascomycota</taxon>
        <taxon>Pezizomycotina</taxon>
        <taxon>Sordariomycetes</taxon>
        <taxon>Xylariomycetidae</taxon>
        <taxon>Amphisphaeriales</taxon>
        <taxon>Apiosporaceae</taxon>
        <taxon>Apiospora</taxon>
    </lineage>
</organism>
<dbReference type="EMBL" id="JAQQWI010000002">
    <property type="protein sequence ID" value="KAK8037836.1"/>
    <property type="molecule type" value="Genomic_DNA"/>
</dbReference>